<dbReference type="SUPFAM" id="SSF52980">
    <property type="entry name" value="Restriction endonuclease-like"/>
    <property type="match status" value="1"/>
</dbReference>
<evidence type="ECO:0000256" key="1">
    <source>
        <dbReference type="ARBA" id="ARBA00006738"/>
    </source>
</evidence>
<evidence type="ECO:0000313" key="4">
    <source>
        <dbReference type="Proteomes" id="UP000654108"/>
    </source>
</evidence>
<dbReference type="InterPro" id="IPR003509">
    <property type="entry name" value="UPF0102_YraN-like"/>
</dbReference>
<gene>
    <name evidence="3" type="ORF">IC608_13250</name>
</gene>
<dbReference type="PANTHER" id="PTHR34039">
    <property type="entry name" value="UPF0102 PROTEIN YRAN"/>
    <property type="match status" value="1"/>
</dbReference>
<dbReference type="NCBIfam" id="TIGR00252">
    <property type="entry name" value="YraN family protein"/>
    <property type="match status" value="1"/>
</dbReference>
<dbReference type="EMBL" id="JACYFU010000003">
    <property type="protein sequence ID" value="MBD8066437.1"/>
    <property type="molecule type" value="Genomic_DNA"/>
</dbReference>
<sequence>MPRSREKPKAERRVLAEQRGHRGETLAAWLLRAKLYRVIAQRFKTPVGEIDLVAEQGRTVVFIEVKWRRRGAPEAEALSAVNRKRIVRAAQYWLSRHPEQADRDLRFDVIFLAPGRWPRHLVNAFTAF</sequence>
<accession>A0A927IU08</accession>
<dbReference type="PANTHER" id="PTHR34039:SF1">
    <property type="entry name" value="UPF0102 PROTEIN YRAN"/>
    <property type="match status" value="1"/>
</dbReference>
<evidence type="ECO:0000256" key="2">
    <source>
        <dbReference type="HAMAP-Rule" id="MF_00048"/>
    </source>
</evidence>
<dbReference type="Gene3D" id="3.40.1350.10">
    <property type="match status" value="1"/>
</dbReference>
<dbReference type="InterPro" id="IPR011856">
    <property type="entry name" value="tRNA_endonuc-like_dom_sf"/>
</dbReference>
<dbReference type="InterPro" id="IPR011335">
    <property type="entry name" value="Restrct_endonuc-II-like"/>
</dbReference>
<dbReference type="RefSeq" id="WP_191776326.1">
    <property type="nucleotide sequence ID" value="NZ_JACYFU010000003.1"/>
</dbReference>
<reference evidence="3" key="1">
    <citation type="submission" date="2020-09" db="EMBL/GenBank/DDBJ databases">
        <title>Genome seq and assembly of Devosia sp.</title>
        <authorList>
            <person name="Chhetri G."/>
        </authorList>
    </citation>
    <scope>NUCLEOTIDE SEQUENCE</scope>
    <source>
        <strain evidence="3">PTR5</strain>
    </source>
</reference>
<dbReference type="AlphaFoldDB" id="A0A927IU08"/>
<keyword evidence="4" id="KW-1185">Reference proteome</keyword>
<dbReference type="GO" id="GO:0003676">
    <property type="term" value="F:nucleic acid binding"/>
    <property type="evidence" value="ECO:0007669"/>
    <property type="project" value="InterPro"/>
</dbReference>
<comment type="similarity">
    <text evidence="1 2">Belongs to the UPF0102 family.</text>
</comment>
<dbReference type="NCBIfam" id="NF009151">
    <property type="entry name" value="PRK12497.1-5"/>
    <property type="match status" value="1"/>
</dbReference>
<organism evidence="3 4">
    <name type="scientific">Devosia oryzisoli</name>
    <dbReference type="NCBI Taxonomy" id="2774138"/>
    <lineage>
        <taxon>Bacteria</taxon>
        <taxon>Pseudomonadati</taxon>
        <taxon>Pseudomonadota</taxon>
        <taxon>Alphaproteobacteria</taxon>
        <taxon>Hyphomicrobiales</taxon>
        <taxon>Devosiaceae</taxon>
        <taxon>Devosia</taxon>
    </lineage>
</organism>
<comment type="caution">
    <text evidence="3">The sequence shown here is derived from an EMBL/GenBank/DDBJ whole genome shotgun (WGS) entry which is preliminary data.</text>
</comment>
<name>A0A927IU08_9HYPH</name>
<protein>
    <recommendedName>
        <fullName evidence="2">UPF0102 protein IC608_13250</fullName>
    </recommendedName>
</protein>
<dbReference type="Proteomes" id="UP000654108">
    <property type="component" value="Unassembled WGS sequence"/>
</dbReference>
<proteinExistence type="inferred from homology"/>
<dbReference type="Pfam" id="PF02021">
    <property type="entry name" value="UPF0102"/>
    <property type="match status" value="1"/>
</dbReference>
<evidence type="ECO:0000313" key="3">
    <source>
        <dbReference type="EMBL" id="MBD8066437.1"/>
    </source>
</evidence>
<dbReference type="HAMAP" id="MF_00048">
    <property type="entry name" value="UPF0102"/>
    <property type="match status" value="1"/>
</dbReference>